<protein>
    <submittedName>
        <fullName evidence="1">Uncharacterized protein</fullName>
    </submittedName>
</protein>
<dbReference type="AlphaFoldDB" id="A0A5J5AQ13"/>
<reference evidence="1 2" key="1">
    <citation type="submission" date="2019-09" db="EMBL/GenBank/DDBJ databases">
        <title>A chromosome-level genome assembly of the Chinese tupelo Nyssa sinensis.</title>
        <authorList>
            <person name="Yang X."/>
            <person name="Kang M."/>
            <person name="Yang Y."/>
            <person name="Xiong H."/>
            <person name="Wang M."/>
            <person name="Zhang Z."/>
            <person name="Wang Z."/>
            <person name="Wu H."/>
            <person name="Ma T."/>
            <person name="Liu J."/>
            <person name="Xi Z."/>
        </authorList>
    </citation>
    <scope>NUCLEOTIDE SEQUENCE [LARGE SCALE GENOMIC DNA]</scope>
    <source>
        <strain evidence="1">J267</strain>
        <tissue evidence="1">Leaf</tissue>
    </source>
</reference>
<organism evidence="1 2">
    <name type="scientific">Nyssa sinensis</name>
    <dbReference type="NCBI Taxonomy" id="561372"/>
    <lineage>
        <taxon>Eukaryota</taxon>
        <taxon>Viridiplantae</taxon>
        <taxon>Streptophyta</taxon>
        <taxon>Embryophyta</taxon>
        <taxon>Tracheophyta</taxon>
        <taxon>Spermatophyta</taxon>
        <taxon>Magnoliopsida</taxon>
        <taxon>eudicotyledons</taxon>
        <taxon>Gunneridae</taxon>
        <taxon>Pentapetalae</taxon>
        <taxon>asterids</taxon>
        <taxon>Cornales</taxon>
        <taxon>Nyssaceae</taxon>
        <taxon>Nyssa</taxon>
    </lineage>
</organism>
<evidence type="ECO:0000313" key="2">
    <source>
        <dbReference type="Proteomes" id="UP000325577"/>
    </source>
</evidence>
<keyword evidence="2" id="KW-1185">Reference proteome</keyword>
<dbReference type="Proteomes" id="UP000325577">
    <property type="component" value="Linkage Group LG2"/>
</dbReference>
<name>A0A5J5AQ13_9ASTE</name>
<dbReference type="EMBL" id="CM018043">
    <property type="protein sequence ID" value="KAA8531876.1"/>
    <property type="molecule type" value="Genomic_DNA"/>
</dbReference>
<sequence length="75" mass="8156">MSIERLCAILASSIVDRSTIYALKVLNCWPFFELGVWSVCEIYNLRGGRGSWISCTSADRSGSSAIIYRCGASGS</sequence>
<evidence type="ECO:0000313" key="1">
    <source>
        <dbReference type="EMBL" id="KAA8531876.1"/>
    </source>
</evidence>
<proteinExistence type="predicted"/>
<accession>A0A5J5AQ13</accession>
<gene>
    <name evidence="1" type="ORF">F0562_006407</name>
</gene>